<keyword evidence="4" id="KW-1003">Cell membrane</keyword>
<evidence type="ECO:0000256" key="4">
    <source>
        <dbReference type="ARBA" id="ARBA00022475"/>
    </source>
</evidence>
<evidence type="ECO:0000256" key="7">
    <source>
        <dbReference type="ARBA" id="ARBA00023136"/>
    </source>
</evidence>
<keyword evidence="12" id="KW-1185">Reference proteome</keyword>
<protein>
    <submittedName>
        <fullName evidence="11">Small cell adhesion glycoprotein</fullName>
    </submittedName>
</protein>
<evidence type="ECO:0000256" key="10">
    <source>
        <dbReference type="SAM" id="Phobius"/>
    </source>
</evidence>
<feature type="compositionally biased region" description="Basic residues" evidence="9">
    <location>
        <begin position="37"/>
        <end position="58"/>
    </location>
</feature>
<name>A0A8C4PEY7_DRONO</name>
<dbReference type="GO" id="GO:0030659">
    <property type="term" value="C:cytoplasmic vesicle membrane"/>
    <property type="evidence" value="ECO:0007669"/>
    <property type="project" value="UniProtKB-SubCell"/>
</dbReference>
<evidence type="ECO:0000256" key="3">
    <source>
        <dbReference type="ARBA" id="ARBA00010017"/>
    </source>
</evidence>
<evidence type="ECO:0000313" key="12">
    <source>
        <dbReference type="Proteomes" id="UP000694423"/>
    </source>
</evidence>
<reference evidence="11" key="2">
    <citation type="submission" date="2025-09" db="UniProtKB">
        <authorList>
            <consortium name="Ensembl"/>
        </authorList>
    </citation>
    <scope>IDENTIFICATION</scope>
</reference>
<dbReference type="AlphaFoldDB" id="A0A8C4PEY7"/>
<feature type="compositionally biased region" description="Low complexity" evidence="9">
    <location>
        <begin position="1"/>
        <end position="36"/>
    </location>
</feature>
<evidence type="ECO:0000256" key="9">
    <source>
        <dbReference type="SAM" id="MobiDB-lite"/>
    </source>
</evidence>
<keyword evidence="6 10" id="KW-1133">Transmembrane helix</keyword>
<dbReference type="GO" id="GO:0005886">
    <property type="term" value="C:plasma membrane"/>
    <property type="evidence" value="ECO:0007669"/>
    <property type="project" value="UniProtKB-SubCell"/>
</dbReference>
<comment type="subcellular location">
    <subcellularLocation>
        <location evidence="1">Cell membrane</location>
        <topology evidence="1">Single-pass type III membrane protein</topology>
    </subcellularLocation>
    <subcellularLocation>
        <location evidence="2">Cytoplasmic vesicle membrane</location>
        <topology evidence="2">Single-pass type III membrane protein</topology>
    </subcellularLocation>
</comment>
<evidence type="ECO:0000256" key="5">
    <source>
        <dbReference type="ARBA" id="ARBA00022692"/>
    </source>
</evidence>
<proteinExistence type="inferred from homology"/>
<sequence>MEGAQPPRAAGTEAAGAGAGEARPAPARLTLSSLPPRCRRQSRPPRCCARRTPRRCPRRPTPSSSPVGLASRWHLASPGTGTGTGRAGLTPRLSPPAVVIALVFVTLLTVLVVIVVYLYKNKGSYLTYERPAAEGDVSVQMEDASPGEKAEYFI</sequence>
<evidence type="ECO:0000256" key="8">
    <source>
        <dbReference type="ARBA" id="ARBA00023329"/>
    </source>
</evidence>
<evidence type="ECO:0000313" key="11">
    <source>
        <dbReference type="Ensembl" id="ENSDNVP00000027656.1"/>
    </source>
</evidence>
<comment type="similarity">
    <text evidence="3">Belongs to the SMAGP family.</text>
</comment>
<keyword evidence="5 10" id="KW-0812">Transmembrane</keyword>
<keyword evidence="7 10" id="KW-0472">Membrane</keyword>
<dbReference type="PANTHER" id="PTHR47394">
    <property type="entry name" value="SMALL CELL ADHESION GLYCOPROTEIN"/>
    <property type="match status" value="1"/>
</dbReference>
<reference evidence="11" key="1">
    <citation type="submission" date="2025-08" db="UniProtKB">
        <authorList>
            <consortium name="Ensembl"/>
        </authorList>
    </citation>
    <scope>IDENTIFICATION</scope>
</reference>
<evidence type="ECO:0000256" key="2">
    <source>
        <dbReference type="ARBA" id="ARBA00004497"/>
    </source>
</evidence>
<organism evidence="11 12">
    <name type="scientific">Dromaius novaehollandiae</name>
    <name type="common">Emu</name>
    <dbReference type="NCBI Taxonomy" id="8790"/>
    <lineage>
        <taxon>Eukaryota</taxon>
        <taxon>Metazoa</taxon>
        <taxon>Chordata</taxon>
        <taxon>Craniata</taxon>
        <taxon>Vertebrata</taxon>
        <taxon>Euteleostomi</taxon>
        <taxon>Archelosauria</taxon>
        <taxon>Archosauria</taxon>
        <taxon>Dinosauria</taxon>
        <taxon>Saurischia</taxon>
        <taxon>Theropoda</taxon>
        <taxon>Coelurosauria</taxon>
        <taxon>Aves</taxon>
        <taxon>Palaeognathae</taxon>
        <taxon>Casuariiformes</taxon>
        <taxon>Dromaiidae</taxon>
        <taxon>Dromaius</taxon>
    </lineage>
</organism>
<keyword evidence="8" id="KW-0968">Cytoplasmic vesicle</keyword>
<dbReference type="Ensembl" id="ENSDNVT00000033387.1">
    <property type="protein sequence ID" value="ENSDNVP00000027656.1"/>
    <property type="gene ID" value="ENSDNVG00000019222.1"/>
</dbReference>
<feature type="transmembrane region" description="Helical" evidence="10">
    <location>
        <begin position="97"/>
        <end position="119"/>
    </location>
</feature>
<evidence type="ECO:0000256" key="1">
    <source>
        <dbReference type="ARBA" id="ARBA00004361"/>
    </source>
</evidence>
<dbReference type="InterPro" id="IPR043243">
    <property type="entry name" value="SMAGP"/>
</dbReference>
<accession>A0A8C4PEY7</accession>
<dbReference type="PANTHER" id="PTHR47394:SF1">
    <property type="entry name" value="SMALL CELL ADHESION GLYCOPROTEIN"/>
    <property type="match status" value="1"/>
</dbReference>
<evidence type="ECO:0000256" key="6">
    <source>
        <dbReference type="ARBA" id="ARBA00022989"/>
    </source>
</evidence>
<dbReference type="Proteomes" id="UP000694423">
    <property type="component" value="Unplaced"/>
</dbReference>
<feature type="region of interest" description="Disordered" evidence="9">
    <location>
        <begin position="1"/>
        <end position="84"/>
    </location>
</feature>